<accession>A0A9W6FSQ7</accession>
<dbReference type="EMBL" id="BSDR01000001">
    <property type="protein sequence ID" value="GLI34323.1"/>
    <property type="molecule type" value="Genomic_DNA"/>
</dbReference>
<keyword evidence="2" id="KW-1185">Reference proteome</keyword>
<gene>
    <name evidence="1" type="ORF">DAMNIGENAA_17560</name>
</gene>
<organism evidence="1 2">
    <name type="scientific">Desulforhabdus amnigena</name>
    <dbReference type="NCBI Taxonomy" id="40218"/>
    <lineage>
        <taxon>Bacteria</taxon>
        <taxon>Pseudomonadati</taxon>
        <taxon>Thermodesulfobacteriota</taxon>
        <taxon>Syntrophobacteria</taxon>
        <taxon>Syntrophobacterales</taxon>
        <taxon>Syntrophobacteraceae</taxon>
        <taxon>Desulforhabdus</taxon>
    </lineage>
</organism>
<dbReference type="RefSeq" id="WP_281793577.1">
    <property type="nucleotide sequence ID" value="NZ_BSDR01000001.1"/>
</dbReference>
<protein>
    <submittedName>
        <fullName evidence="1">Uncharacterized protein</fullName>
    </submittedName>
</protein>
<sequence length="52" mass="6189">MTQKGRFGKYGDLKRKEKIRQNRIFQAEHRTHFLKLERSGMTEKSKTGGHNK</sequence>
<reference evidence="1" key="1">
    <citation type="submission" date="2022-12" db="EMBL/GenBank/DDBJ databases">
        <title>Reference genome sequencing for broad-spectrum identification of bacterial and archaeal isolates by mass spectrometry.</title>
        <authorList>
            <person name="Sekiguchi Y."/>
            <person name="Tourlousse D.M."/>
        </authorList>
    </citation>
    <scope>NUCLEOTIDE SEQUENCE</scope>
    <source>
        <strain evidence="1">ASRB1</strain>
    </source>
</reference>
<dbReference type="AlphaFoldDB" id="A0A9W6FSQ7"/>
<evidence type="ECO:0000313" key="1">
    <source>
        <dbReference type="EMBL" id="GLI34323.1"/>
    </source>
</evidence>
<dbReference type="Proteomes" id="UP001144372">
    <property type="component" value="Unassembled WGS sequence"/>
</dbReference>
<comment type="caution">
    <text evidence="1">The sequence shown here is derived from an EMBL/GenBank/DDBJ whole genome shotgun (WGS) entry which is preliminary data.</text>
</comment>
<evidence type="ECO:0000313" key="2">
    <source>
        <dbReference type="Proteomes" id="UP001144372"/>
    </source>
</evidence>
<proteinExistence type="predicted"/>
<name>A0A9W6FSQ7_9BACT</name>